<gene>
    <name evidence="9" type="ORF">BOLFYP28_04815</name>
</gene>
<keyword evidence="3 7" id="KW-1134">Transmembrane beta strand</keyword>
<proteinExistence type="inferred from homology"/>
<dbReference type="AlphaFoldDB" id="A0A6N2XPF7"/>
<dbReference type="InterPro" id="IPR023996">
    <property type="entry name" value="TonB-dep_OMP_SusC/RagA"/>
</dbReference>
<evidence type="ECO:0000256" key="1">
    <source>
        <dbReference type="ARBA" id="ARBA00004571"/>
    </source>
</evidence>
<dbReference type="GO" id="GO:0009279">
    <property type="term" value="C:cell outer membrane"/>
    <property type="evidence" value="ECO:0007669"/>
    <property type="project" value="UniProtKB-SubCell"/>
</dbReference>
<dbReference type="SUPFAM" id="SSF56935">
    <property type="entry name" value="Porins"/>
    <property type="match status" value="1"/>
</dbReference>
<dbReference type="InterPro" id="IPR037066">
    <property type="entry name" value="Plug_dom_sf"/>
</dbReference>
<comment type="similarity">
    <text evidence="7">Belongs to the TonB-dependent receptor family.</text>
</comment>
<dbReference type="InterPro" id="IPR023997">
    <property type="entry name" value="TonB-dep_OMP_SusC/RagA_CS"/>
</dbReference>
<dbReference type="NCBIfam" id="TIGR04056">
    <property type="entry name" value="OMP_RagA_SusC"/>
    <property type="match status" value="1"/>
</dbReference>
<dbReference type="FunFam" id="2.170.130.10:FF:000003">
    <property type="entry name" value="SusC/RagA family TonB-linked outer membrane protein"/>
    <property type="match status" value="1"/>
</dbReference>
<sequence>MKLISIRKMKKRINVPANVKMGRICAIWLFCIALQAVSIPILAQSAKITLRLKNVTVEEVLTSIENQTEYRFLYNKDIVDVSRIVSISVKNELMTLVLDKLFKGEGVSYTIEKRQIVLNKVSSQQQDNKQPVKVTGKVVDESGETLPGVTVMIEGMTQGTITGIDGNYQLQVPEGSTLKFTSIGYTTYTQKITRPMTLNVTMKEDSKQLDEVVVVGYGTQKKINLTGAVSTINVEKELDSRPLTNLSMALSGMSAGVQTLQLSGKPNSDMATIRIRGVGTLNNSNPLVLVDGMELSFNDINPNDVASISILKDAASCAIYGNRGANGVIMITTKEGKKGKTSVNYSGKFSLNQPSNLIQLVSNSADYFELMNESARNIGQSDIFSQNTINEWREAEKNPNGLAESGYPNYVAYPNTDWYKELFQNKIMSEHTISVVGASDNVNYNFSGSFLDNPGLIQDTGLRKYYIRSNITVKVKDWLQIGNRSHGYHTDQDRNEVDAFTGGIHGQKLPPDIYPEYDGKLGLPEAVEEDPTSSNPLHLLASSGGSFKYEQLNTSMFADATILKDFVYHVEFDYMRYRHDADWLSKQIGRYSFRRGKLVEQPTTLENMSKAVYSEESKRWRFVQTLDWTRSFGKHDLGALVGYEAIRNWGFNTDMAKQGAADASLTDLSTYTELSNITGTTWENTSRSFFGRLTYAYKSRYLFEVNARYDGSSRFAPESRWGFFPSFSGGWRVSEESFMQGSPFDNLKIRLSWGKLGNNSIGDYEWQATYSGSNYIFGDKLTSGLAQTVIANQKLRWESVTQTNIGLDFAILNNRLVGEFDIYNKVTDGILYRPGVYATMGNKTPARQNYAEVTNKGVEFTLNWNDRVNEWSYSFSGNFSYNKNLVSKFKGALKKGWEYDENGSYIYKSNLGDVSDGGDNRIIEGHIINEYYLKEPYKGDATYFFNNGLVNPTGGPKDGMIRTEQDMQWLKAMQDQGYVFYPNQKIGKANLWYGDYIYADINGDGLYGNDYDKKFQKVSSVPKYYYGLQGAVTWKGFDVSMNWQGAAGFSIYWYSVGQNSTSTILGYGLSKELQKDHYFYDPENPNDPRTNLYSKNSRLTLNQTNQATEASTLHLEKGNFLKLRNLTIGYTLPQAWTQKFYANKVRIYFSGENLLTITKFSGMDPEMQTGMGYVTMRQLALGININF</sequence>
<feature type="domain" description="TonB-dependent receptor plug" evidence="8">
    <location>
        <begin position="222"/>
        <end position="328"/>
    </location>
</feature>
<dbReference type="Gene3D" id="2.170.130.10">
    <property type="entry name" value="TonB-dependent receptor, plug domain"/>
    <property type="match status" value="1"/>
</dbReference>
<dbReference type="Gene3D" id="2.40.170.20">
    <property type="entry name" value="TonB-dependent receptor, beta-barrel domain"/>
    <property type="match status" value="1"/>
</dbReference>
<evidence type="ECO:0000256" key="6">
    <source>
        <dbReference type="ARBA" id="ARBA00023237"/>
    </source>
</evidence>
<evidence type="ECO:0000256" key="5">
    <source>
        <dbReference type="ARBA" id="ARBA00023136"/>
    </source>
</evidence>
<organism evidence="9">
    <name type="scientific">Bacteroides ovatus</name>
    <dbReference type="NCBI Taxonomy" id="28116"/>
    <lineage>
        <taxon>Bacteria</taxon>
        <taxon>Pseudomonadati</taxon>
        <taxon>Bacteroidota</taxon>
        <taxon>Bacteroidia</taxon>
        <taxon>Bacteroidales</taxon>
        <taxon>Bacteroidaceae</taxon>
        <taxon>Bacteroides</taxon>
    </lineage>
</organism>
<keyword evidence="9" id="KW-0675">Receptor</keyword>
<dbReference type="NCBIfam" id="TIGR04057">
    <property type="entry name" value="SusC_RagA_signa"/>
    <property type="match status" value="1"/>
</dbReference>
<evidence type="ECO:0000256" key="4">
    <source>
        <dbReference type="ARBA" id="ARBA00022692"/>
    </source>
</evidence>
<evidence type="ECO:0000259" key="8">
    <source>
        <dbReference type="Pfam" id="PF07715"/>
    </source>
</evidence>
<keyword evidence="2 7" id="KW-0813">Transport</keyword>
<dbReference type="EMBL" id="CACRTD010000091">
    <property type="protein sequence ID" value="VYT55490.1"/>
    <property type="molecule type" value="Genomic_DNA"/>
</dbReference>
<dbReference type="InterPro" id="IPR039426">
    <property type="entry name" value="TonB-dep_rcpt-like"/>
</dbReference>
<protein>
    <submittedName>
        <fullName evidence="9">TonB-dependent Receptor Plug Domain protein</fullName>
    </submittedName>
</protein>
<dbReference type="SUPFAM" id="SSF49464">
    <property type="entry name" value="Carboxypeptidase regulatory domain-like"/>
    <property type="match status" value="1"/>
</dbReference>
<evidence type="ECO:0000256" key="3">
    <source>
        <dbReference type="ARBA" id="ARBA00022452"/>
    </source>
</evidence>
<dbReference type="PROSITE" id="PS52016">
    <property type="entry name" value="TONB_DEPENDENT_REC_3"/>
    <property type="match status" value="1"/>
</dbReference>
<evidence type="ECO:0000256" key="7">
    <source>
        <dbReference type="PROSITE-ProRule" id="PRU01360"/>
    </source>
</evidence>
<dbReference type="InterPro" id="IPR008969">
    <property type="entry name" value="CarboxyPept-like_regulatory"/>
</dbReference>
<keyword evidence="4 7" id="KW-0812">Transmembrane</keyword>
<comment type="subcellular location">
    <subcellularLocation>
        <location evidence="1 7">Cell outer membrane</location>
        <topology evidence="1 7">Multi-pass membrane protein</topology>
    </subcellularLocation>
</comment>
<dbReference type="InterPro" id="IPR012910">
    <property type="entry name" value="Plug_dom"/>
</dbReference>
<name>A0A6N2XPF7_BACOV</name>
<dbReference type="Gene3D" id="2.60.40.1120">
    <property type="entry name" value="Carboxypeptidase-like, regulatory domain"/>
    <property type="match status" value="1"/>
</dbReference>
<dbReference type="Pfam" id="PF07715">
    <property type="entry name" value="Plug"/>
    <property type="match status" value="1"/>
</dbReference>
<keyword evidence="6 7" id="KW-0998">Cell outer membrane</keyword>
<dbReference type="InterPro" id="IPR036942">
    <property type="entry name" value="Beta-barrel_TonB_sf"/>
</dbReference>
<keyword evidence="5 7" id="KW-0472">Membrane</keyword>
<reference evidence="9" key="1">
    <citation type="submission" date="2019-11" db="EMBL/GenBank/DDBJ databases">
        <authorList>
            <person name="Feng L."/>
        </authorList>
    </citation>
    <scope>NUCLEOTIDE SEQUENCE</scope>
    <source>
        <strain evidence="9">BovatusLFYP28</strain>
    </source>
</reference>
<evidence type="ECO:0000256" key="2">
    <source>
        <dbReference type="ARBA" id="ARBA00022448"/>
    </source>
</evidence>
<accession>A0A6N2XPF7</accession>
<dbReference type="Pfam" id="PF13715">
    <property type="entry name" value="CarbopepD_reg_2"/>
    <property type="match status" value="1"/>
</dbReference>
<dbReference type="RefSeq" id="WP_004327194.1">
    <property type="nucleotide sequence ID" value="NZ_BAABYV010000001.1"/>
</dbReference>
<evidence type="ECO:0000313" key="9">
    <source>
        <dbReference type="EMBL" id="VYT55490.1"/>
    </source>
</evidence>